<accession>A0A4C1TZP1</accession>
<dbReference type="Proteomes" id="UP000299102">
    <property type="component" value="Unassembled WGS sequence"/>
</dbReference>
<evidence type="ECO:0000313" key="1">
    <source>
        <dbReference type="EMBL" id="GBP19450.1"/>
    </source>
</evidence>
<dbReference type="AlphaFoldDB" id="A0A4C1TZP1"/>
<sequence length="71" mass="7741">MQEQPGPVGSMRVFSDGPFTAYRSGLTMDLPLDSGTNSSQLENNDKNLLSPVHVEKEGHVRVTGGMYERSS</sequence>
<reference evidence="1 2" key="1">
    <citation type="journal article" date="2019" name="Commun. Biol.">
        <title>The bagworm genome reveals a unique fibroin gene that provides high tensile strength.</title>
        <authorList>
            <person name="Kono N."/>
            <person name="Nakamura H."/>
            <person name="Ohtoshi R."/>
            <person name="Tomita M."/>
            <person name="Numata K."/>
            <person name="Arakawa K."/>
        </authorList>
    </citation>
    <scope>NUCLEOTIDE SEQUENCE [LARGE SCALE GENOMIC DNA]</scope>
</reference>
<evidence type="ECO:0000313" key="2">
    <source>
        <dbReference type="Proteomes" id="UP000299102"/>
    </source>
</evidence>
<dbReference type="EMBL" id="BGZK01000108">
    <property type="protein sequence ID" value="GBP19450.1"/>
    <property type="molecule type" value="Genomic_DNA"/>
</dbReference>
<name>A0A4C1TZP1_EUMVA</name>
<proteinExistence type="predicted"/>
<protein>
    <submittedName>
        <fullName evidence="1">Uncharacterized protein</fullName>
    </submittedName>
</protein>
<organism evidence="1 2">
    <name type="scientific">Eumeta variegata</name>
    <name type="common">Bagworm moth</name>
    <name type="synonym">Eumeta japonica</name>
    <dbReference type="NCBI Taxonomy" id="151549"/>
    <lineage>
        <taxon>Eukaryota</taxon>
        <taxon>Metazoa</taxon>
        <taxon>Ecdysozoa</taxon>
        <taxon>Arthropoda</taxon>
        <taxon>Hexapoda</taxon>
        <taxon>Insecta</taxon>
        <taxon>Pterygota</taxon>
        <taxon>Neoptera</taxon>
        <taxon>Endopterygota</taxon>
        <taxon>Lepidoptera</taxon>
        <taxon>Glossata</taxon>
        <taxon>Ditrysia</taxon>
        <taxon>Tineoidea</taxon>
        <taxon>Psychidae</taxon>
        <taxon>Oiketicinae</taxon>
        <taxon>Eumeta</taxon>
    </lineage>
</organism>
<gene>
    <name evidence="1" type="ORF">EVAR_15798_1</name>
</gene>
<comment type="caution">
    <text evidence="1">The sequence shown here is derived from an EMBL/GenBank/DDBJ whole genome shotgun (WGS) entry which is preliminary data.</text>
</comment>
<keyword evidence="2" id="KW-1185">Reference proteome</keyword>